<dbReference type="GO" id="GO:0031499">
    <property type="term" value="C:TRAMP complex"/>
    <property type="evidence" value="ECO:0000318"/>
    <property type="project" value="GO_Central"/>
</dbReference>
<dbReference type="Gene3D" id="1.20.1500.20">
    <property type="match status" value="1"/>
</dbReference>
<dbReference type="InterPro" id="IPR001650">
    <property type="entry name" value="Helicase_C-like"/>
</dbReference>
<keyword evidence="5" id="KW-0067">ATP-binding</keyword>
<dbReference type="InterPro" id="IPR012961">
    <property type="entry name" value="Ski2/MTR4_C"/>
</dbReference>
<dbReference type="SMR" id="A2FBA2"/>
<dbReference type="VEuPathDB" id="TrichDB:TVAGG3_0995750"/>
<dbReference type="InterPro" id="IPR025696">
    <property type="entry name" value="Beta-barrel_MTR4"/>
</dbReference>
<evidence type="ECO:0000259" key="8">
    <source>
        <dbReference type="PROSITE" id="PS51192"/>
    </source>
</evidence>
<dbReference type="PROSITE" id="PS51194">
    <property type="entry name" value="HELICASE_CTER"/>
    <property type="match status" value="1"/>
</dbReference>
<dbReference type="STRING" id="5722.A2FBA2"/>
<feature type="coiled-coil region" evidence="7">
    <location>
        <begin position="695"/>
        <end position="753"/>
    </location>
</feature>
<dbReference type="Pfam" id="PF00270">
    <property type="entry name" value="DEAD"/>
    <property type="match status" value="1"/>
</dbReference>
<proteinExistence type="predicted"/>
<dbReference type="Gene3D" id="3.40.50.300">
    <property type="entry name" value="P-loop containing nucleotide triphosphate hydrolases"/>
    <property type="match status" value="2"/>
</dbReference>
<dbReference type="InParanoid" id="A2FBA2"/>
<dbReference type="InterPro" id="IPR011545">
    <property type="entry name" value="DEAD/DEAH_box_helicase_dom"/>
</dbReference>
<protein>
    <submittedName>
        <fullName evidence="10">DEAD/DEAH box helicase family protein</fullName>
    </submittedName>
</protein>
<keyword evidence="7" id="KW-0175">Coiled coil</keyword>
<keyword evidence="3" id="KW-0378">Hydrolase</keyword>
<keyword evidence="11" id="KW-1185">Reference proteome</keyword>
<dbReference type="PROSITE" id="PS51192">
    <property type="entry name" value="HELICASE_ATP_BIND_1"/>
    <property type="match status" value="1"/>
</dbReference>
<dbReference type="InterPro" id="IPR014001">
    <property type="entry name" value="Helicase_ATP-bd"/>
</dbReference>
<dbReference type="SMART" id="SM00490">
    <property type="entry name" value="HELICc"/>
    <property type="match status" value="1"/>
</dbReference>
<evidence type="ECO:0000256" key="6">
    <source>
        <dbReference type="ARBA" id="ARBA00023242"/>
    </source>
</evidence>
<dbReference type="InterPro" id="IPR048392">
    <property type="entry name" value="MTR4-like_stalk"/>
</dbReference>
<dbReference type="PANTHER" id="PTHR12131">
    <property type="entry name" value="ATP-DEPENDENT RNA AND DNA HELICASE"/>
    <property type="match status" value="1"/>
</dbReference>
<evidence type="ECO:0000256" key="1">
    <source>
        <dbReference type="ARBA" id="ARBA00004123"/>
    </source>
</evidence>
<comment type="subcellular location">
    <subcellularLocation>
        <location evidence="1">Nucleus</location>
    </subcellularLocation>
</comment>
<dbReference type="Pfam" id="PF21408">
    <property type="entry name" value="MTR4-like_stalk"/>
    <property type="match status" value="1"/>
</dbReference>
<dbReference type="OMA" id="IMLKNYN"/>
<dbReference type="Pfam" id="PF13234">
    <property type="entry name" value="MTR4_beta-barrel"/>
    <property type="match status" value="1"/>
</dbReference>
<evidence type="ECO:0000256" key="2">
    <source>
        <dbReference type="ARBA" id="ARBA00022741"/>
    </source>
</evidence>
<dbReference type="InterPro" id="IPR050699">
    <property type="entry name" value="RNA-DNA_Helicase"/>
</dbReference>
<dbReference type="EMBL" id="DS113699">
    <property type="protein sequence ID" value="EAX97832.1"/>
    <property type="molecule type" value="Genomic_DNA"/>
</dbReference>
<evidence type="ECO:0000256" key="5">
    <source>
        <dbReference type="ARBA" id="ARBA00022840"/>
    </source>
</evidence>
<dbReference type="KEGG" id="tva:4755620"/>
<dbReference type="Pfam" id="PF08148">
    <property type="entry name" value="DSHCT"/>
    <property type="match status" value="1"/>
</dbReference>
<organism evidence="10 11">
    <name type="scientific">Trichomonas vaginalis (strain ATCC PRA-98 / G3)</name>
    <dbReference type="NCBI Taxonomy" id="412133"/>
    <lineage>
        <taxon>Eukaryota</taxon>
        <taxon>Metamonada</taxon>
        <taxon>Parabasalia</taxon>
        <taxon>Trichomonadida</taxon>
        <taxon>Trichomonadidae</taxon>
        <taxon>Trichomonas</taxon>
    </lineage>
</organism>
<dbReference type="SMART" id="SM00487">
    <property type="entry name" value="DEXDc"/>
    <property type="match status" value="1"/>
</dbReference>
<evidence type="ECO:0000256" key="7">
    <source>
        <dbReference type="SAM" id="Coils"/>
    </source>
</evidence>
<feature type="domain" description="Helicase ATP-binding" evidence="8">
    <location>
        <begin position="66"/>
        <end position="228"/>
    </location>
</feature>
<evidence type="ECO:0000313" key="10">
    <source>
        <dbReference type="EMBL" id="EAX97832.1"/>
    </source>
</evidence>
<dbReference type="Pfam" id="PF00271">
    <property type="entry name" value="Helicase_C"/>
    <property type="match status" value="1"/>
</dbReference>
<name>A2FBA2_TRIV3</name>
<dbReference type="SUPFAM" id="SSF52540">
    <property type="entry name" value="P-loop containing nucleoside triphosphate hydrolases"/>
    <property type="match status" value="1"/>
</dbReference>
<dbReference type="InterPro" id="IPR016438">
    <property type="entry name" value="SKI2-like"/>
</dbReference>
<dbReference type="GO" id="GO:0003724">
    <property type="term" value="F:RNA helicase activity"/>
    <property type="evidence" value="ECO:0000318"/>
    <property type="project" value="GO_Central"/>
</dbReference>
<accession>A2FBA2</accession>
<evidence type="ECO:0000313" key="11">
    <source>
        <dbReference type="Proteomes" id="UP000001542"/>
    </source>
</evidence>
<sequence length="965" mass="109075">MKSSAIEDLIPKAPQASTVKFEIEGDNVLHFAALPDGTHTLEDVKFPEEPYLKYDFEFDEFQKCAIACVHNKESVLVSAHTSAGKTVIAKYAIVSALQNNSRVVYTSPIKALSNQKYKELADEFEPRFGKGCVGLLTGDVTINPSASVLVMTTEILRMMLFMQDTLIRELSWVVYDEVHYMKDRSRGVVWEESIIMLPDDVRFVFLSATIPNAREFSEWIATTHKQVCHVVYTERRPVPLHFYLSPLGQPKPYMVRNAEGEINDQQFALACASVKSNAGASKTFGSVQVKSSETTKSKVSKKALGQHTCKIIENLYNSNLYPMIVFVFSRKECDNIHESLGERTFLKPEEKYYVTEVFQNAIQRIPNEADRNLPQIKHMKRLVERGIGVHHGGLMPILKEVVELLFQYHLIKVLFATETFSMGLNMPAKTVVFNSLQKFDGNELRTIHTSEFIQMAGRAGRRNKDQFGAVVINYGGEPSPADLKALMTSGAQPLNSEFRVTYNMILNSLTSANGNPKRIMRSSFHQFQMERQIPELKRRLNEIKTQADAIELTDAEKTKLKVEMQEKLRLLQNKMKKMIFDEENAKNFLIPGKIVKLREWGYCVVVTPPHKGVLTVISNAVTTIEGNVVPPSKSKAKSQPTLISVGLTEFEEVSPHIVTVSFDSLNNKMVSQIMKSVDNMAKSGISNVNHRDLCNEKFREEYLKSEEEYNRLLDSVHALGDVDEKTLHDFITKRNLEDEIETLNKKISDMELLANQGDLDAMMQLLLQLGFVEEVETMEGKGVVITLKGRVAASVNSCDEIVITELLVNGWIKPEYSASMICSILSCFISEEKNDKPDLEGYEDQWKTLQNTASKIADMSLACGVPLDKEIFMSQFNPSFVKLVESWAMGADFQSIMKDYPTYYEGSIVRTIKRLDELLGQVSKAADIFGNKSLAEYIEKEARPLINRGIVFTKSLYLNEEIKKD</sequence>
<keyword evidence="4 10" id="KW-0347">Helicase</keyword>
<dbReference type="FunCoup" id="A2FBA2">
    <property type="interactions" value="922"/>
</dbReference>
<dbReference type="GO" id="GO:0005524">
    <property type="term" value="F:ATP binding"/>
    <property type="evidence" value="ECO:0007669"/>
    <property type="project" value="UniProtKB-KW"/>
</dbReference>
<dbReference type="InterPro" id="IPR027417">
    <property type="entry name" value="P-loop_NTPase"/>
</dbReference>
<evidence type="ECO:0000256" key="4">
    <source>
        <dbReference type="ARBA" id="ARBA00022806"/>
    </source>
</evidence>
<dbReference type="CDD" id="cd18795">
    <property type="entry name" value="SF2_C_Ski2"/>
    <property type="match status" value="1"/>
</dbReference>
<dbReference type="GO" id="GO:0016787">
    <property type="term" value="F:hydrolase activity"/>
    <property type="evidence" value="ECO:0007669"/>
    <property type="project" value="UniProtKB-KW"/>
</dbReference>
<dbReference type="FunFam" id="3.40.50.300:FF:000083">
    <property type="entry name" value="ATP-dependent RNA helicase DOB1"/>
    <property type="match status" value="1"/>
</dbReference>
<dbReference type="AlphaFoldDB" id="A2FBA2"/>
<dbReference type="GO" id="GO:0006401">
    <property type="term" value="P:RNA catabolic process"/>
    <property type="evidence" value="ECO:0000318"/>
    <property type="project" value="GO_Central"/>
</dbReference>
<evidence type="ECO:0000256" key="3">
    <source>
        <dbReference type="ARBA" id="ARBA00022801"/>
    </source>
</evidence>
<dbReference type="OrthoDB" id="64767at2759"/>
<dbReference type="RefSeq" id="XP_001310762.1">
    <property type="nucleotide sequence ID" value="XM_001310761.1"/>
</dbReference>
<reference evidence="10" key="2">
    <citation type="journal article" date="2007" name="Science">
        <title>Draft genome sequence of the sexually transmitted pathogen Trichomonas vaginalis.</title>
        <authorList>
            <person name="Carlton J.M."/>
            <person name="Hirt R.P."/>
            <person name="Silva J.C."/>
            <person name="Delcher A.L."/>
            <person name="Schatz M."/>
            <person name="Zhao Q."/>
            <person name="Wortman J.R."/>
            <person name="Bidwell S.L."/>
            <person name="Alsmark U.C.M."/>
            <person name="Besteiro S."/>
            <person name="Sicheritz-Ponten T."/>
            <person name="Noel C.J."/>
            <person name="Dacks J.B."/>
            <person name="Foster P.G."/>
            <person name="Simillion C."/>
            <person name="Van de Peer Y."/>
            <person name="Miranda-Saavedra D."/>
            <person name="Barton G.J."/>
            <person name="Westrop G.D."/>
            <person name="Mueller S."/>
            <person name="Dessi D."/>
            <person name="Fiori P.L."/>
            <person name="Ren Q."/>
            <person name="Paulsen I."/>
            <person name="Zhang H."/>
            <person name="Bastida-Corcuera F.D."/>
            <person name="Simoes-Barbosa A."/>
            <person name="Brown M.T."/>
            <person name="Hayes R.D."/>
            <person name="Mukherjee M."/>
            <person name="Okumura C.Y."/>
            <person name="Schneider R."/>
            <person name="Smith A.J."/>
            <person name="Vanacova S."/>
            <person name="Villalvazo M."/>
            <person name="Haas B.J."/>
            <person name="Pertea M."/>
            <person name="Feldblyum T.V."/>
            <person name="Utterback T.R."/>
            <person name="Shu C.L."/>
            <person name="Osoegawa K."/>
            <person name="de Jong P.J."/>
            <person name="Hrdy I."/>
            <person name="Horvathova L."/>
            <person name="Zubacova Z."/>
            <person name="Dolezal P."/>
            <person name="Malik S.B."/>
            <person name="Logsdon J.M. Jr."/>
            <person name="Henze K."/>
            <person name="Gupta A."/>
            <person name="Wang C.C."/>
            <person name="Dunne R.L."/>
            <person name="Upcroft J.A."/>
            <person name="Upcroft P."/>
            <person name="White O."/>
            <person name="Salzberg S.L."/>
            <person name="Tang P."/>
            <person name="Chiu C.-H."/>
            <person name="Lee Y.-S."/>
            <person name="Embley T.M."/>
            <person name="Coombs G.H."/>
            <person name="Mottram J.C."/>
            <person name="Tachezy J."/>
            <person name="Fraser-Liggett C.M."/>
            <person name="Johnson P.J."/>
        </authorList>
    </citation>
    <scope>NUCLEOTIDE SEQUENCE [LARGE SCALE GENOMIC DNA]</scope>
    <source>
        <strain evidence="10">G3</strain>
    </source>
</reference>
<dbReference type="GO" id="GO:0000460">
    <property type="term" value="P:maturation of 5.8S rRNA"/>
    <property type="evidence" value="ECO:0000318"/>
    <property type="project" value="GO_Central"/>
</dbReference>
<dbReference type="Gene3D" id="1.10.3380.30">
    <property type="match status" value="1"/>
</dbReference>
<keyword evidence="6" id="KW-0539">Nucleus</keyword>
<dbReference type="SMART" id="SM01142">
    <property type="entry name" value="DSHCT"/>
    <property type="match status" value="1"/>
</dbReference>
<dbReference type="PIRSF" id="PIRSF005198">
    <property type="entry name" value="Antiviral_helicase_SKI2"/>
    <property type="match status" value="1"/>
</dbReference>
<dbReference type="PANTHER" id="PTHR12131:SF7">
    <property type="entry name" value="EXOSOME RNA HELICASE MTR4"/>
    <property type="match status" value="1"/>
</dbReference>
<dbReference type="GO" id="GO:0003723">
    <property type="term" value="F:RNA binding"/>
    <property type="evidence" value="ECO:0007669"/>
    <property type="project" value="InterPro"/>
</dbReference>
<dbReference type="eggNOG" id="KOG0948">
    <property type="taxonomic scope" value="Eukaryota"/>
</dbReference>
<dbReference type="Proteomes" id="UP000001542">
    <property type="component" value="Unassembled WGS sequence"/>
</dbReference>
<keyword evidence="2" id="KW-0547">Nucleotide-binding</keyword>
<feature type="domain" description="Helicase C-terminal" evidence="9">
    <location>
        <begin position="311"/>
        <end position="510"/>
    </location>
</feature>
<reference evidence="10" key="1">
    <citation type="submission" date="2006-10" db="EMBL/GenBank/DDBJ databases">
        <authorList>
            <person name="Amadeo P."/>
            <person name="Zhao Q."/>
            <person name="Wortman J."/>
            <person name="Fraser-Liggett C."/>
            <person name="Carlton J."/>
        </authorList>
    </citation>
    <scope>NUCLEOTIDE SEQUENCE</scope>
    <source>
        <strain evidence="10">G3</strain>
    </source>
</reference>
<evidence type="ECO:0000259" key="9">
    <source>
        <dbReference type="PROSITE" id="PS51194"/>
    </source>
</evidence>
<dbReference type="VEuPathDB" id="TrichDB:TVAG_411940"/>
<gene>
    <name evidence="10" type="ORF">TVAG_411940</name>
</gene>